<protein>
    <recommendedName>
        <fullName evidence="8">Zinc transporter ZIP11</fullName>
    </recommendedName>
    <alternativeName>
        <fullName evidence="9">Solute carrier family 39 member 11</fullName>
    </alternativeName>
    <alternativeName>
        <fullName evidence="10">Zrt- and Irt-like protein 11</fullName>
    </alternativeName>
</protein>
<comment type="subcellular location">
    <subcellularLocation>
        <location evidence="1">Cell membrane</location>
        <topology evidence="1">Multi-pass membrane protein</topology>
    </subcellularLocation>
</comment>
<sequence>MIPGINPIWQALLATLYTWGMTALGAAVVFVLPNSNKKVLDVGLGFASGVMVVASFWGLLTPAIDVAESTMGRFGLITVLVGFIVGAVFVFGADIIIAFCGGSTDTSVVALIRAKQIKPTSDVEKSHDKEGEGSKEKTEIEETEKKLSVERAVSWRRMLLLIVVITLHNIPEGLAVGISFGSAGTSEKATYESAFNLALAVGLQNLPEGLAVSLPLTGFGYSKWQAFAYGQLSGMVEPLSAVIGAAAVTLIESIMPYALAFAAGAMICVVIDDIIPEAQKNGNGRLASVGAIVGFCVMMALEVGLG</sequence>
<dbReference type="Proteomes" id="UP000887566">
    <property type="component" value="Unplaced"/>
</dbReference>
<dbReference type="GO" id="GO:0005886">
    <property type="term" value="C:plasma membrane"/>
    <property type="evidence" value="ECO:0007669"/>
    <property type="project" value="UniProtKB-SubCell"/>
</dbReference>
<evidence type="ECO:0000256" key="10">
    <source>
        <dbReference type="ARBA" id="ARBA00042973"/>
    </source>
</evidence>
<reference evidence="14" key="1">
    <citation type="submission" date="2022-11" db="UniProtKB">
        <authorList>
            <consortium name="WormBaseParasite"/>
        </authorList>
    </citation>
    <scope>IDENTIFICATION</scope>
</reference>
<evidence type="ECO:0000256" key="7">
    <source>
        <dbReference type="ARBA" id="ARBA00023136"/>
    </source>
</evidence>
<evidence type="ECO:0000256" key="11">
    <source>
        <dbReference type="SAM" id="MobiDB-lite"/>
    </source>
</evidence>
<keyword evidence="13" id="KW-1185">Reference proteome</keyword>
<evidence type="ECO:0000256" key="2">
    <source>
        <dbReference type="ARBA" id="ARBA00006939"/>
    </source>
</evidence>
<dbReference type="InterPro" id="IPR003689">
    <property type="entry name" value="ZIP"/>
</dbReference>
<dbReference type="AlphaFoldDB" id="A0A914WG60"/>
<feature type="transmembrane region" description="Helical" evidence="12">
    <location>
        <begin position="158"/>
        <end position="181"/>
    </location>
</feature>
<evidence type="ECO:0000313" key="13">
    <source>
        <dbReference type="Proteomes" id="UP000887566"/>
    </source>
</evidence>
<keyword evidence="3" id="KW-1003">Cell membrane</keyword>
<evidence type="ECO:0000256" key="9">
    <source>
        <dbReference type="ARBA" id="ARBA00042540"/>
    </source>
</evidence>
<feature type="transmembrane region" description="Helical" evidence="12">
    <location>
        <begin position="39"/>
        <end position="60"/>
    </location>
</feature>
<evidence type="ECO:0000313" key="14">
    <source>
        <dbReference type="WBParaSite" id="PSAMB.scaffold4006size16057.g23222.t1"/>
    </source>
</evidence>
<keyword evidence="4 12" id="KW-0812">Transmembrane</keyword>
<dbReference type="GO" id="GO:0005385">
    <property type="term" value="F:zinc ion transmembrane transporter activity"/>
    <property type="evidence" value="ECO:0007669"/>
    <property type="project" value="TreeGrafter"/>
</dbReference>
<organism evidence="13 14">
    <name type="scientific">Plectus sambesii</name>
    <dbReference type="NCBI Taxonomy" id="2011161"/>
    <lineage>
        <taxon>Eukaryota</taxon>
        <taxon>Metazoa</taxon>
        <taxon>Ecdysozoa</taxon>
        <taxon>Nematoda</taxon>
        <taxon>Chromadorea</taxon>
        <taxon>Plectida</taxon>
        <taxon>Plectina</taxon>
        <taxon>Plectoidea</taxon>
        <taxon>Plectidae</taxon>
        <taxon>Plectus</taxon>
    </lineage>
</organism>
<feature type="transmembrane region" description="Helical" evidence="12">
    <location>
        <begin position="12"/>
        <end position="32"/>
    </location>
</feature>
<dbReference type="WBParaSite" id="PSAMB.scaffold4006size16057.g23222.t1">
    <property type="protein sequence ID" value="PSAMB.scaffold4006size16057.g23222.t1"/>
    <property type="gene ID" value="PSAMB.scaffold4006size16057.g23222"/>
</dbReference>
<dbReference type="PANTHER" id="PTHR11040">
    <property type="entry name" value="ZINC/IRON TRANSPORTER"/>
    <property type="match status" value="1"/>
</dbReference>
<dbReference type="Pfam" id="PF02535">
    <property type="entry name" value="Zip"/>
    <property type="match status" value="1"/>
</dbReference>
<evidence type="ECO:0000256" key="12">
    <source>
        <dbReference type="SAM" id="Phobius"/>
    </source>
</evidence>
<proteinExistence type="inferred from homology"/>
<keyword evidence="7 12" id="KW-0472">Membrane</keyword>
<evidence type="ECO:0000256" key="1">
    <source>
        <dbReference type="ARBA" id="ARBA00004651"/>
    </source>
</evidence>
<feature type="region of interest" description="Disordered" evidence="11">
    <location>
        <begin position="122"/>
        <end position="141"/>
    </location>
</feature>
<name>A0A914WG60_9BILA</name>
<evidence type="ECO:0000256" key="4">
    <source>
        <dbReference type="ARBA" id="ARBA00022692"/>
    </source>
</evidence>
<accession>A0A914WG60</accession>
<evidence type="ECO:0000256" key="5">
    <source>
        <dbReference type="ARBA" id="ARBA00022833"/>
    </source>
</evidence>
<feature type="transmembrane region" description="Helical" evidence="12">
    <location>
        <begin position="286"/>
        <end position="305"/>
    </location>
</feature>
<evidence type="ECO:0000256" key="8">
    <source>
        <dbReference type="ARBA" id="ARBA00040593"/>
    </source>
</evidence>
<dbReference type="PANTHER" id="PTHR11040:SF211">
    <property type="entry name" value="ZINC TRANSPORTER ZIP11"/>
    <property type="match status" value="1"/>
</dbReference>
<keyword evidence="6 12" id="KW-1133">Transmembrane helix</keyword>
<keyword evidence="5" id="KW-0862">Zinc</keyword>
<comment type="similarity">
    <text evidence="2">Belongs to the ZIP transporter (TC 2.A.5) family.</text>
</comment>
<evidence type="ECO:0000256" key="6">
    <source>
        <dbReference type="ARBA" id="ARBA00022989"/>
    </source>
</evidence>
<evidence type="ECO:0000256" key="3">
    <source>
        <dbReference type="ARBA" id="ARBA00022475"/>
    </source>
</evidence>
<feature type="transmembrane region" description="Helical" evidence="12">
    <location>
        <begin position="72"/>
        <end position="97"/>
    </location>
</feature>